<feature type="domain" description="C2H2-type" evidence="11">
    <location>
        <begin position="1098"/>
        <end position="1125"/>
    </location>
</feature>
<feature type="domain" description="C2H2-type" evidence="11">
    <location>
        <begin position="1238"/>
        <end position="1265"/>
    </location>
</feature>
<feature type="domain" description="C2H2-type" evidence="11">
    <location>
        <begin position="1126"/>
        <end position="1153"/>
    </location>
</feature>
<evidence type="ECO:0000259" key="13">
    <source>
        <dbReference type="PROSITE" id="PS50805"/>
    </source>
</evidence>
<feature type="region of interest" description="Disordered" evidence="10">
    <location>
        <begin position="906"/>
        <end position="936"/>
    </location>
</feature>
<feature type="domain" description="C2H2-type" evidence="11">
    <location>
        <begin position="1322"/>
        <end position="1349"/>
    </location>
</feature>
<evidence type="ECO:0000256" key="7">
    <source>
        <dbReference type="ARBA" id="ARBA00023163"/>
    </source>
</evidence>
<feature type="domain" description="C2H2-type" evidence="11">
    <location>
        <begin position="1294"/>
        <end position="1321"/>
    </location>
</feature>
<keyword evidence="5" id="KW-0862">Zinc</keyword>
<dbReference type="CDD" id="cd07936">
    <property type="entry name" value="SCAN"/>
    <property type="match status" value="2"/>
</dbReference>
<dbReference type="Gene3D" id="1.10.4020.10">
    <property type="entry name" value="DNA breaking-rejoining enzymes"/>
    <property type="match status" value="2"/>
</dbReference>
<keyword evidence="3" id="KW-0677">Repeat</keyword>
<dbReference type="InterPro" id="IPR036236">
    <property type="entry name" value="Znf_C2H2_sf"/>
</dbReference>
<dbReference type="Gene3D" id="3.30.160.60">
    <property type="entry name" value="Classic Zinc Finger"/>
    <property type="match status" value="20"/>
</dbReference>
<feature type="domain" description="C2H2-type" evidence="11">
    <location>
        <begin position="587"/>
        <end position="614"/>
    </location>
</feature>
<evidence type="ECO:0000256" key="5">
    <source>
        <dbReference type="ARBA" id="ARBA00022833"/>
    </source>
</evidence>
<dbReference type="SUPFAM" id="SSF47353">
    <property type="entry name" value="Retrovirus capsid dimerization domain-like"/>
    <property type="match status" value="2"/>
</dbReference>
<feature type="compositionally biased region" description="Acidic residues" evidence="10">
    <location>
        <begin position="911"/>
        <end position="925"/>
    </location>
</feature>
<accession>A0ABM5FPM4</accession>
<feature type="domain" description="KRAB" evidence="13">
    <location>
        <begin position="287"/>
        <end position="362"/>
    </location>
</feature>
<dbReference type="PROSITE" id="PS00028">
    <property type="entry name" value="ZINC_FINGER_C2H2_1"/>
    <property type="match status" value="20"/>
</dbReference>
<evidence type="ECO:0000256" key="9">
    <source>
        <dbReference type="PROSITE-ProRule" id="PRU00042"/>
    </source>
</evidence>
<keyword evidence="6" id="KW-0805">Transcription regulation</keyword>
<dbReference type="GeneID" id="110091738"/>
<feature type="domain" description="C2H2-type" evidence="11">
    <location>
        <begin position="559"/>
        <end position="586"/>
    </location>
</feature>
<keyword evidence="8" id="KW-0539">Nucleus</keyword>
<evidence type="ECO:0008006" key="16">
    <source>
        <dbReference type="Google" id="ProtNLM"/>
    </source>
</evidence>
<evidence type="ECO:0000259" key="11">
    <source>
        <dbReference type="PROSITE" id="PS50157"/>
    </source>
</evidence>
<feature type="domain" description="C2H2-type" evidence="11">
    <location>
        <begin position="643"/>
        <end position="670"/>
    </location>
</feature>
<feature type="domain" description="C2H2-type" evidence="11">
    <location>
        <begin position="1042"/>
        <end position="1069"/>
    </location>
</feature>
<protein>
    <recommendedName>
        <fullName evidence="16">Zinc finger protein 420-like</fullName>
    </recommendedName>
</protein>
<dbReference type="SMART" id="SM00349">
    <property type="entry name" value="KRAB"/>
    <property type="match status" value="2"/>
</dbReference>
<feature type="domain" description="C2H2-type" evidence="11">
    <location>
        <begin position="1210"/>
        <end position="1237"/>
    </location>
</feature>
<evidence type="ECO:0000256" key="10">
    <source>
        <dbReference type="SAM" id="MobiDB-lite"/>
    </source>
</evidence>
<name>A0ABM5FPM4_9SAUR</name>
<feature type="domain" description="SCAN box" evidence="12">
    <location>
        <begin position="122"/>
        <end position="200"/>
    </location>
</feature>
<feature type="domain" description="C2H2-type" evidence="11">
    <location>
        <begin position="531"/>
        <end position="558"/>
    </location>
</feature>
<keyword evidence="7" id="KW-0804">Transcription</keyword>
<dbReference type="SMART" id="SM00431">
    <property type="entry name" value="SCAN"/>
    <property type="match status" value="2"/>
</dbReference>
<evidence type="ECO:0000256" key="3">
    <source>
        <dbReference type="ARBA" id="ARBA00022737"/>
    </source>
</evidence>
<evidence type="ECO:0000313" key="14">
    <source>
        <dbReference type="Proteomes" id="UP001652642"/>
    </source>
</evidence>
<dbReference type="SUPFAM" id="SSF57667">
    <property type="entry name" value="beta-beta-alpha zinc fingers"/>
    <property type="match status" value="12"/>
</dbReference>
<dbReference type="InterPro" id="IPR001909">
    <property type="entry name" value="KRAB"/>
</dbReference>
<proteinExistence type="predicted"/>
<dbReference type="CDD" id="cd07765">
    <property type="entry name" value="KRAB_A-box"/>
    <property type="match status" value="2"/>
</dbReference>
<evidence type="ECO:0000256" key="2">
    <source>
        <dbReference type="ARBA" id="ARBA00022723"/>
    </source>
</evidence>
<evidence type="ECO:0000256" key="1">
    <source>
        <dbReference type="ARBA" id="ARBA00004123"/>
    </source>
</evidence>
<dbReference type="PROSITE" id="PS50157">
    <property type="entry name" value="ZINC_FINGER_C2H2_2"/>
    <property type="match status" value="20"/>
</dbReference>
<feature type="compositionally biased region" description="Basic and acidic residues" evidence="10">
    <location>
        <begin position="926"/>
        <end position="936"/>
    </location>
</feature>
<gene>
    <name evidence="15" type="primary">LOC110091738</name>
</gene>
<feature type="domain" description="C2H2-type" evidence="11">
    <location>
        <begin position="475"/>
        <end position="502"/>
    </location>
</feature>
<feature type="domain" description="C2H2-type" evidence="11">
    <location>
        <begin position="1070"/>
        <end position="1097"/>
    </location>
</feature>
<dbReference type="SMART" id="SM00355">
    <property type="entry name" value="ZnF_C2H2"/>
    <property type="match status" value="20"/>
</dbReference>
<evidence type="ECO:0000256" key="4">
    <source>
        <dbReference type="ARBA" id="ARBA00022771"/>
    </source>
</evidence>
<feature type="domain" description="C2H2-type" evidence="11">
    <location>
        <begin position="1154"/>
        <end position="1181"/>
    </location>
</feature>
<dbReference type="Pfam" id="PF02023">
    <property type="entry name" value="SCAN"/>
    <property type="match status" value="2"/>
</dbReference>
<dbReference type="PROSITE" id="PS50805">
    <property type="entry name" value="KRAB"/>
    <property type="match status" value="2"/>
</dbReference>
<feature type="domain" description="KRAB" evidence="13">
    <location>
        <begin position="864"/>
        <end position="940"/>
    </location>
</feature>
<feature type="domain" description="C2H2-type" evidence="11">
    <location>
        <begin position="391"/>
        <end position="418"/>
    </location>
</feature>
<dbReference type="RefSeq" id="XP_072847351.1">
    <property type="nucleotide sequence ID" value="XM_072991250.1"/>
</dbReference>
<keyword evidence="4 9" id="KW-0863">Zinc-finger</keyword>
<dbReference type="Pfam" id="PF01352">
    <property type="entry name" value="KRAB"/>
    <property type="match status" value="2"/>
</dbReference>
<feature type="compositionally biased region" description="Basic and acidic residues" evidence="10">
    <location>
        <begin position="345"/>
        <end position="366"/>
    </location>
</feature>
<sequence>MVKTIDWSVPESLLGRSEVVLNFGFLFLPPRCVGFFLPRRAPSREFRVGLVIPPWGTKKWREDASSPSVPSALSEEMNMQDSVGVEAGKQLDAMEGWRKEDFPEGTAQTNLHGDSLCAEVQRQHFRQFCYQEDEGPRAVCSQLHHLCCQWLKPEKHTKAEILDLIILEQFLTVLPPEMRIWVSECKPESTSQAVSLAEGFLLSQRAEKKQEEELGPSELVTGFPQAIDTPSYPGLSPLLLKDTREEDGGPALPSKKPDSGNALGTDPHSSLCGEMETAPKQPEQGPVAFEDIAMHFSEEEWALLEPSQRALHWEVMVENFAHVVSLAPGVGERKGEEEPLQVLEKGEEKEKKPQKMKTETEMKKNESFFSPHGSFHETPFKEKTDESSKSYKCSVCKKVFGSQASLNAHWKVHVGRRLLQRSEYSTIFLNKSSPEKDLRTGRGEKPFGDLDRGKSLTPSADLFCRKIIHMGEKSFECLACGKRFSRNTHLADHVRIHTGEKPFTCLECGKRFSHSTHLAYHMRVHTGEKPFKCSLCGKSFSVRSNLNSHQRIHTGEKPFKCPTCGKCFSHSGSLTFHHRIHTGEKPFECVECGKTFRDRSSLSSHQRTHTGEKPFKCLECGKSFSQSTHRASHMRVHTGEKPFECLACGKRFSRSTNLACHMRIHTGMKMEDSFGSETGRQSVDMEVWSDEEFPEEGTAQNKPDEDNLSPEVQRQHFRDFCYQEDEGPRAVCSQLHHLCCQWLRPEKHTKAEMLDLVILEQFLMVLPSEMGSWVRECGPESTSQAVSLAEGFLLSQRVDKKQEEQLAADSLSDLSRRPLLLKEAQEKRRAATLAGTGNTLRTGPPSSLCGEMETASLWPEQGPVAFEDIAVYFSEEEWALLDPGQRALHREVMEENVATMVFLTPGVGESGSEEEPLDVCLEEGEEERRRSRTEEEKFPGAFREISLQGEIVRNKERHEYSAPKETFNYQASVNAPWEIHHERKMIECSEYNEDFCDASSSERDLAMQREEGPFIYVDCENSISQSTDLTLPEGIQTEEKQFKCLVCEKSFYDRSTLTSHERIHTWEKPFECLECGECFSHSGSLNFHHRVHAGKKPFECMECGKDFSQSTKLAIHMRIHTGEKPFECPECGKRFSHNPSLVRHMSIHTGEKPFTCSECGKSFSQSRYLASHMRIHTGEKPFTCFECGKSFSDRSTLTSHQRIHTGEKPFECSECGKRFSHHPSLARHMSIHTGDKPYTCPECGKSFSRRSYLAAHIRIHTGEKPFMCLECGKSFSDRSTLSSHEKIHTGEKPFECLECGKCFHKRSRLNSHRRIHSADKPFECSECGKCFPHSTNLASHMRIHLEDKPFPCLECGKSFLDRSNLSRHQRVHTGDKPFTGMWEALQTWTQPSFSYENSYSEETF</sequence>
<feature type="domain" description="C2H2-type" evidence="11">
    <location>
        <begin position="1350"/>
        <end position="1377"/>
    </location>
</feature>
<dbReference type="Pfam" id="PF13912">
    <property type="entry name" value="zf-C2H2_6"/>
    <property type="match status" value="1"/>
</dbReference>
<keyword evidence="2" id="KW-0479">Metal-binding</keyword>
<evidence type="ECO:0000256" key="8">
    <source>
        <dbReference type="ARBA" id="ARBA00023242"/>
    </source>
</evidence>
<organism evidence="14 15">
    <name type="scientific">Pogona vitticeps</name>
    <name type="common">central bearded dragon</name>
    <dbReference type="NCBI Taxonomy" id="103695"/>
    <lineage>
        <taxon>Eukaryota</taxon>
        <taxon>Metazoa</taxon>
        <taxon>Chordata</taxon>
        <taxon>Craniata</taxon>
        <taxon>Vertebrata</taxon>
        <taxon>Euteleostomi</taxon>
        <taxon>Lepidosauria</taxon>
        <taxon>Squamata</taxon>
        <taxon>Bifurcata</taxon>
        <taxon>Unidentata</taxon>
        <taxon>Episquamata</taxon>
        <taxon>Toxicofera</taxon>
        <taxon>Iguania</taxon>
        <taxon>Acrodonta</taxon>
        <taxon>Agamidae</taxon>
        <taxon>Amphibolurinae</taxon>
        <taxon>Pogona</taxon>
    </lineage>
</organism>
<dbReference type="PROSITE" id="PS50804">
    <property type="entry name" value="SCAN_BOX"/>
    <property type="match status" value="2"/>
</dbReference>
<reference evidence="14" key="1">
    <citation type="submission" date="2025-05" db="UniProtKB">
        <authorList>
            <consortium name="RefSeq"/>
        </authorList>
    </citation>
    <scope>NUCLEOTIDE SEQUENCE [LARGE SCALE GENOMIC DNA]</scope>
</reference>
<feature type="region of interest" description="Disordered" evidence="10">
    <location>
        <begin position="345"/>
        <end position="381"/>
    </location>
</feature>
<comment type="subcellular location">
    <subcellularLocation>
        <location evidence="1">Nucleus</location>
    </subcellularLocation>
</comment>
<feature type="domain" description="C2H2-type" evidence="11">
    <location>
        <begin position="615"/>
        <end position="642"/>
    </location>
</feature>
<feature type="region of interest" description="Disordered" evidence="10">
    <location>
        <begin position="212"/>
        <end position="283"/>
    </location>
</feature>
<keyword evidence="14" id="KW-1185">Reference proteome</keyword>
<dbReference type="InterPro" id="IPR050331">
    <property type="entry name" value="Zinc_finger"/>
</dbReference>
<feature type="region of interest" description="Disordered" evidence="10">
    <location>
        <begin position="691"/>
        <end position="710"/>
    </location>
</feature>
<feature type="domain" description="C2H2-type" evidence="11">
    <location>
        <begin position="1266"/>
        <end position="1293"/>
    </location>
</feature>
<dbReference type="InterPro" id="IPR038269">
    <property type="entry name" value="SCAN_sf"/>
</dbReference>
<dbReference type="PANTHER" id="PTHR16515">
    <property type="entry name" value="PR DOMAIN ZINC FINGER PROTEIN"/>
    <property type="match status" value="1"/>
</dbReference>
<dbReference type="Pfam" id="PF00096">
    <property type="entry name" value="zf-C2H2"/>
    <property type="match status" value="16"/>
</dbReference>
<reference evidence="15" key="2">
    <citation type="submission" date="2025-08" db="UniProtKB">
        <authorList>
            <consortium name="RefSeq"/>
        </authorList>
    </citation>
    <scope>IDENTIFICATION</scope>
</reference>
<dbReference type="SUPFAM" id="SSF109640">
    <property type="entry name" value="KRAB domain (Kruppel-associated box)"/>
    <property type="match status" value="2"/>
</dbReference>
<evidence type="ECO:0000256" key="6">
    <source>
        <dbReference type="ARBA" id="ARBA00023015"/>
    </source>
</evidence>
<dbReference type="InterPro" id="IPR036051">
    <property type="entry name" value="KRAB_dom_sf"/>
</dbReference>
<dbReference type="PANTHER" id="PTHR16515:SF49">
    <property type="entry name" value="GASTRULA ZINC FINGER PROTEIN XLCGF49.1-LIKE-RELATED"/>
    <property type="match status" value="1"/>
</dbReference>
<feature type="domain" description="C2H2-type" evidence="11">
    <location>
        <begin position="1182"/>
        <end position="1209"/>
    </location>
</feature>
<evidence type="ECO:0000259" key="12">
    <source>
        <dbReference type="PROSITE" id="PS50804"/>
    </source>
</evidence>
<dbReference type="Gene3D" id="6.10.140.140">
    <property type="match status" value="2"/>
</dbReference>
<dbReference type="InterPro" id="IPR003309">
    <property type="entry name" value="SCAN_dom"/>
</dbReference>
<dbReference type="InterPro" id="IPR013087">
    <property type="entry name" value="Znf_C2H2_type"/>
</dbReference>
<dbReference type="Proteomes" id="UP001652642">
    <property type="component" value="Chromosome 2"/>
</dbReference>
<evidence type="ECO:0000313" key="15">
    <source>
        <dbReference type="RefSeq" id="XP_072847351.1"/>
    </source>
</evidence>
<feature type="domain" description="C2H2-type" evidence="11">
    <location>
        <begin position="503"/>
        <end position="530"/>
    </location>
</feature>
<feature type="domain" description="SCAN box" evidence="12">
    <location>
        <begin position="714"/>
        <end position="792"/>
    </location>
</feature>